<dbReference type="GO" id="GO:0003676">
    <property type="term" value="F:nucleic acid binding"/>
    <property type="evidence" value="ECO:0007669"/>
    <property type="project" value="InterPro"/>
</dbReference>
<dbReference type="GO" id="GO:0015074">
    <property type="term" value="P:DNA integration"/>
    <property type="evidence" value="ECO:0007669"/>
    <property type="project" value="InterPro"/>
</dbReference>
<evidence type="ECO:0000256" key="2">
    <source>
        <dbReference type="ARBA" id="ARBA00022695"/>
    </source>
</evidence>
<dbReference type="CDD" id="cd09274">
    <property type="entry name" value="RNase_HI_RT_Ty3"/>
    <property type="match status" value="1"/>
</dbReference>
<accession>A0A6L2KLL0</accession>
<dbReference type="Pfam" id="PF17917">
    <property type="entry name" value="RT_RNaseH"/>
    <property type="match status" value="1"/>
</dbReference>
<dbReference type="InterPro" id="IPR005162">
    <property type="entry name" value="Retrotrans_gag_dom"/>
</dbReference>
<dbReference type="EMBL" id="BKCJ010002681">
    <property type="protein sequence ID" value="GEU50216.1"/>
    <property type="molecule type" value="Genomic_DNA"/>
</dbReference>
<dbReference type="Gene3D" id="3.30.420.10">
    <property type="entry name" value="Ribonuclease H-like superfamily/Ribonuclease H"/>
    <property type="match status" value="1"/>
</dbReference>
<evidence type="ECO:0000256" key="3">
    <source>
        <dbReference type="ARBA" id="ARBA00022722"/>
    </source>
</evidence>
<evidence type="ECO:0000259" key="8">
    <source>
        <dbReference type="PROSITE" id="PS50994"/>
    </source>
</evidence>
<evidence type="ECO:0000256" key="4">
    <source>
        <dbReference type="ARBA" id="ARBA00022759"/>
    </source>
</evidence>
<dbReference type="InterPro" id="IPR001584">
    <property type="entry name" value="Integrase_cat-core"/>
</dbReference>
<reference evidence="9" key="1">
    <citation type="journal article" date="2019" name="Sci. Rep.">
        <title>Draft genome of Tanacetum cinerariifolium, the natural source of mosquito coil.</title>
        <authorList>
            <person name="Yamashiro T."/>
            <person name="Shiraishi A."/>
            <person name="Satake H."/>
            <person name="Nakayama K."/>
        </authorList>
    </citation>
    <scope>NUCLEOTIDE SEQUENCE</scope>
</reference>
<dbReference type="PANTHER" id="PTHR34072:SF44">
    <property type="entry name" value="RNA-DIRECTED DNA POLYMERASE"/>
    <property type="match status" value="1"/>
</dbReference>
<dbReference type="InterPro" id="IPR012337">
    <property type="entry name" value="RNaseH-like_sf"/>
</dbReference>
<dbReference type="CDD" id="cd00303">
    <property type="entry name" value="retropepsin_like"/>
    <property type="match status" value="1"/>
</dbReference>
<dbReference type="PANTHER" id="PTHR34072">
    <property type="entry name" value="ENZYMATIC POLYPROTEIN-RELATED"/>
    <property type="match status" value="1"/>
</dbReference>
<sequence>MHTGNLYFPTNSSVTILRRRTPNIVEPELYTIVEMADNHTMEELLQAPTEGYGEAIVIPETNADHFEIKTNLLQLVQTNPYHGFERENPHTHINNFKRITSTLKFRDVPNDVIKLMMFPYSLEGNATFWYDKEPPNSILTWEDLVNKVVNQFFPPSKTTHLKNEISRFTQRFEETFGEAWERFKEMLKACPHHGFTKLAQIGTFYNGLNDNDQDSLNAAAGGNLLSKTTGEALQIIENKSKVRYSRNKQNVSRMNTTSRENASKSNDRIDKLADQISTLVDIFAKKIITPALVKVVEESCVTCGSGTRDRGDNKEQTNFQGNTAHIQPPVTPIPEPDVLKTLPKPNIPYPSRINDQKLREKATNQMEKFFQIFQDLHFDISFADALLLMPKFASMIKSLLTNKDKLFELAKIPLNENYLMMLLKKLLEMLGDPGKFLIPCDFPGMDVCHALVGHGASINLMPLSIWKKLFLPKITPNRMTLELADRSITRPKGVTEDVFVKVEKFHFSTDFVVVDFEADPRVPLILGRSFLRTGLALIDVYGEEITLWVNDEAVTFNLNQTTRYSSTYDDLSVNRIDIIDVAREEYAQEILGFSSNSSGGNPTSNFEPIIFDSSPSLTSFEGSDFILEKFDAYLKDESVSPEIDHADCDPEGDICLIEKLPMTHLLKKETPFVFSKDFIDAFETLKKKLTEASILVIPNWNLPFELMCDASDFAIGAVLGQRKTKHFQPIHYASKTMTDAQIHHTTAEKEMLAVVYAFEKFRPYLVLSKSIVYTDHSALKYLLSKQDAKPRLIRWVLFLQEFDIIIRDKKGTENLAADHLSRLENPHKDVFENKDINKNFPLETLGKISSGSTLWCVHGQEAYDILRACHEGPTEGHHDANFTAKKDEMPQIIIQVCEIFDVWGIYFMRPFPSSRGNRAIISDCGTCFCNDKFAKVMSKYGVTHRLSTAYHPQTSGQVEVLNRGLSVFLKGRLEKTIRLEHKAYWALKHVNFNLKTMGDHWKLQLNELNELRDQAYENSLIYKEKTKKIHDSKIKNRIFNVGNRVLLFNSHLKIFSRKLKTRWSGPFTITKVFPYGTVELSQPDGPNIKMNGHHVKHYFGGDVPQLVVPDL</sequence>
<gene>
    <name evidence="9" type="ORF">Tci_022194</name>
</gene>
<dbReference type="SUPFAM" id="SSF56672">
    <property type="entry name" value="DNA/RNA polymerases"/>
    <property type="match status" value="1"/>
</dbReference>
<dbReference type="GO" id="GO:0003964">
    <property type="term" value="F:RNA-directed DNA polymerase activity"/>
    <property type="evidence" value="ECO:0007669"/>
    <property type="project" value="UniProtKB-KW"/>
</dbReference>
<keyword evidence="1" id="KW-0808">Transferase</keyword>
<evidence type="ECO:0000256" key="7">
    <source>
        <dbReference type="SAM" id="MobiDB-lite"/>
    </source>
</evidence>
<dbReference type="InterPro" id="IPR021109">
    <property type="entry name" value="Peptidase_aspartic_dom_sf"/>
</dbReference>
<evidence type="ECO:0000256" key="5">
    <source>
        <dbReference type="ARBA" id="ARBA00022801"/>
    </source>
</evidence>
<feature type="domain" description="Integrase catalytic" evidence="8">
    <location>
        <begin position="918"/>
        <end position="1015"/>
    </location>
</feature>
<dbReference type="FunFam" id="3.10.20.370:FF:000001">
    <property type="entry name" value="Retrovirus-related Pol polyprotein from transposon 17.6-like protein"/>
    <property type="match status" value="1"/>
</dbReference>
<dbReference type="Gene3D" id="3.10.20.370">
    <property type="match status" value="1"/>
</dbReference>
<keyword evidence="6 9" id="KW-0695">RNA-directed DNA polymerase</keyword>
<dbReference type="InterPro" id="IPR036397">
    <property type="entry name" value="RNaseH_sf"/>
</dbReference>
<keyword evidence="2" id="KW-0548">Nucleotidyltransferase</keyword>
<dbReference type="InterPro" id="IPR041373">
    <property type="entry name" value="RT_RNaseH"/>
</dbReference>
<name>A0A6L2KLL0_TANCI</name>
<proteinExistence type="predicted"/>
<evidence type="ECO:0000313" key="9">
    <source>
        <dbReference type="EMBL" id="GEU50216.1"/>
    </source>
</evidence>
<dbReference type="AlphaFoldDB" id="A0A6L2KLL0"/>
<keyword evidence="3" id="KW-0540">Nuclease</keyword>
<organism evidence="9">
    <name type="scientific">Tanacetum cinerariifolium</name>
    <name type="common">Dalmatian daisy</name>
    <name type="synonym">Chrysanthemum cinerariifolium</name>
    <dbReference type="NCBI Taxonomy" id="118510"/>
    <lineage>
        <taxon>Eukaryota</taxon>
        <taxon>Viridiplantae</taxon>
        <taxon>Streptophyta</taxon>
        <taxon>Embryophyta</taxon>
        <taxon>Tracheophyta</taxon>
        <taxon>Spermatophyta</taxon>
        <taxon>Magnoliopsida</taxon>
        <taxon>eudicotyledons</taxon>
        <taxon>Gunneridae</taxon>
        <taxon>Pentapetalae</taxon>
        <taxon>asterids</taxon>
        <taxon>campanulids</taxon>
        <taxon>Asterales</taxon>
        <taxon>Asteraceae</taxon>
        <taxon>Asteroideae</taxon>
        <taxon>Anthemideae</taxon>
        <taxon>Anthemidinae</taxon>
        <taxon>Tanacetum</taxon>
    </lineage>
</organism>
<dbReference type="GO" id="GO:0004519">
    <property type="term" value="F:endonuclease activity"/>
    <property type="evidence" value="ECO:0007669"/>
    <property type="project" value="UniProtKB-KW"/>
</dbReference>
<dbReference type="SUPFAM" id="SSF53098">
    <property type="entry name" value="Ribonuclease H-like"/>
    <property type="match status" value="1"/>
</dbReference>
<dbReference type="InterPro" id="IPR043502">
    <property type="entry name" value="DNA/RNA_pol_sf"/>
</dbReference>
<feature type="region of interest" description="Disordered" evidence="7">
    <location>
        <begin position="244"/>
        <end position="266"/>
    </location>
</feature>
<comment type="caution">
    <text evidence="9">The sequence shown here is derived from an EMBL/GenBank/DDBJ whole genome shotgun (WGS) entry which is preliminary data.</text>
</comment>
<protein>
    <submittedName>
        <fullName evidence="9">Reverse transcriptase domain-containing protein</fullName>
    </submittedName>
</protein>
<dbReference type="GO" id="GO:0016787">
    <property type="term" value="F:hydrolase activity"/>
    <property type="evidence" value="ECO:0007669"/>
    <property type="project" value="UniProtKB-KW"/>
</dbReference>
<dbReference type="Pfam" id="PF03732">
    <property type="entry name" value="Retrotrans_gag"/>
    <property type="match status" value="1"/>
</dbReference>
<dbReference type="PROSITE" id="PS50994">
    <property type="entry name" value="INTEGRASE"/>
    <property type="match status" value="1"/>
</dbReference>
<evidence type="ECO:0000256" key="1">
    <source>
        <dbReference type="ARBA" id="ARBA00022679"/>
    </source>
</evidence>
<dbReference type="Gene3D" id="2.40.70.10">
    <property type="entry name" value="Acid Proteases"/>
    <property type="match status" value="1"/>
</dbReference>
<keyword evidence="5" id="KW-0378">Hydrolase</keyword>
<evidence type="ECO:0000256" key="6">
    <source>
        <dbReference type="ARBA" id="ARBA00022918"/>
    </source>
</evidence>
<feature type="compositionally biased region" description="Polar residues" evidence="7">
    <location>
        <begin position="247"/>
        <end position="260"/>
    </location>
</feature>
<keyword evidence="4" id="KW-0255">Endonuclease</keyword>